<dbReference type="RefSeq" id="XP_067173016.1">
    <property type="nucleotide sequence ID" value="XM_067316915.1"/>
</dbReference>
<feature type="domain" description="MROH2B-like N-terminal HEAT-repeats" evidence="5">
    <location>
        <begin position="48"/>
        <end position="183"/>
    </location>
</feature>
<protein>
    <submittedName>
        <fullName evidence="8">Maestro heat-like repeat-containing protein family member 2B</fullName>
    </submittedName>
</protein>
<dbReference type="Pfam" id="PF23227">
    <property type="entry name" value="HEAT_MROH2B_C"/>
    <property type="match status" value="1"/>
</dbReference>
<accession>A0ABM4G764</accession>
<evidence type="ECO:0000256" key="1">
    <source>
        <dbReference type="ARBA" id="ARBA00022737"/>
    </source>
</evidence>
<dbReference type="Pfam" id="PF23221">
    <property type="entry name" value="HEAT_MROH2B_1st"/>
    <property type="match status" value="1"/>
</dbReference>
<keyword evidence="7" id="KW-1185">Reference proteome</keyword>
<dbReference type="Pfam" id="PF21047">
    <property type="entry name" value="HEAT_Maestro"/>
    <property type="match status" value="1"/>
</dbReference>
<dbReference type="GeneID" id="136995918"/>
<feature type="domain" description="MROH2B-like HEAT-repeats" evidence="4">
    <location>
        <begin position="189"/>
        <end position="397"/>
    </location>
</feature>
<keyword evidence="1" id="KW-0677">Repeat</keyword>
<dbReference type="InterPro" id="IPR055406">
    <property type="entry name" value="HEAT_Maestro"/>
</dbReference>
<dbReference type="PANTHER" id="PTHR23120:SF44">
    <property type="entry name" value="MAESTRO HEAT-LIKE REPEAT-CONTAINING PROTEIN FAMILY MEMBER 1"/>
    <property type="match status" value="1"/>
</dbReference>
<feature type="region of interest" description="Disordered" evidence="2">
    <location>
        <begin position="1245"/>
        <end position="1264"/>
    </location>
</feature>
<evidence type="ECO:0000313" key="8">
    <source>
        <dbReference type="RefSeq" id="XP_067173016.1"/>
    </source>
</evidence>
<reference evidence="8" key="1">
    <citation type="submission" date="2025-08" db="UniProtKB">
        <authorList>
            <consortium name="RefSeq"/>
        </authorList>
    </citation>
    <scope>IDENTIFICATION</scope>
    <source>
        <tissue evidence="8">Blood</tissue>
    </source>
</reference>
<dbReference type="Proteomes" id="UP001652627">
    <property type="component" value="Unplaced"/>
</dbReference>
<sequence length="1264" mass="137922">MGVLRALRGFFTCVRPQSGPARGEDGGRVAGSVPVAIATFAAVVTSLLDRLQDAKSGRAETYRELESVLWGDESRLQSSVVDRVIAVACEDLRVSQGATAAVRTAASDVLVALAGSHLHDVVSALQGRLKAMEEMSEEFILITLRNLAARYALQCVPFAETTLSALRGVLSMDKQAVLRAMGAMMGVLLHAEEHREHVWEQLLWLLHQYRDVWDPLGVTTTLGYFLGAVAGVQTHVPRAKLLAVNAAVHQQTLVTNAKRDFFPTAQICPEEMIVFLYCKLRNGSKADRVAAVEMLQALVRSDAPDTREKLPLFAKLAQSVCRDTTAQVRREVLHFIGELLHSSAPGCSAWDVVGHIFSEFSQASGRLATGKLCAVEAREERAIQCLCVHVLGTLDISAGAVAKVVAAVAPHAGGGRGAAALQLLQVLPGTIHGAVGASWAAEIPLLLQHLAGTTASSLDAAEWESLLLKFLRMSLEVIKSEAWTVGLSRELSRQLGSSPHLSWEKRFLYKALGTALAACGCLRHVRKQTLKHLKAANFLELWEAQGMVSVVSRCAESHFQLALSSVKEFTGTLKHQKSDTVRTRATRTALMVTYGQMALRAPREQLLAHVERDMVGNVLQLYREGCQEVIQEEPQESPVHPRALVAMKQLSKLQPHLSREENCSLLAQCCQGVVCLRRPEQTDVRGEMAAAAPRTLGVQAPSLRALGQFMAALLRAELVSICLKDMVQVLRRWLASTHACEWERALQVCVQLLGAYEDGREHRRDRACEQFGSLAGLLGPLTCDVSAVSRQRAATCLGHLLQIGAPAETTDVVPWTNEIGHLHERLGTVTSESLLATSANIAKLVCKYFPRGQATDFVSTVVESLLCARRVCAWAAGRWTLTFLGECGEQIFQEEVPELVRILYTCLQSTRQSTRRRFVLRAMFLLVRSHQQPVLNSLLQKQLPTDSDTVEVWRSLGRSALGRQILERLAKKLRAAGKSSHGSDCCTQELGSSQAALEPRTITRALSEVVSVLRSKRLVQHLLPCLLPGLLGQVSETLGEEMALSLGELGSDDTPGSVLLRAELVPQRLVQSLFPWLDSRSANLRLTSTAFFAELMKDKVVEERKLLKPLLKALAARSRDPVSTVQQMAMRGVGNMASGAPAKEEEVLRCSAFALYSALASSASGRRSLFSREVQEAFPSLVLHLRDPAPAVSNAQDCPTLLERLFSMAQSCCTGSYQASQAAAVIVLVPLDGAALTVGREKDAFDRVQPKKRQPRDPSKELLT</sequence>
<dbReference type="SUPFAM" id="SSF48371">
    <property type="entry name" value="ARM repeat"/>
    <property type="match status" value="2"/>
</dbReference>
<dbReference type="PANTHER" id="PTHR23120">
    <property type="entry name" value="MAESTRO-RELATED HEAT DOMAIN-CONTAINING"/>
    <property type="match status" value="1"/>
</dbReference>
<evidence type="ECO:0000313" key="7">
    <source>
        <dbReference type="Proteomes" id="UP001652627"/>
    </source>
</evidence>
<dbReference type="InterPro" id="IPR048465">
    <property type="entry name" value="Maestro-like_HEAT"/>
</dbReference>
<dbReference type="InterPro" id="IPR055408">
    <property type="entry name" value="HEAT_MROH2B-like"/>
</dbReference>
<feature type="domain" description="MROH2B-like HEAT-repeats" evidence="4">
    <location>
        <begin position="405"/>
        <end position="629"/>
    </location>
</feature>
<dbReference type="Gene3D" id="1.25.10.10">
    <property type="entry name" value="Leucine-rich Repeat Variant"/>
    <property type="match status" value="1"/>
</dbReference>
<dbReference type="InterPro" id="IPR045206">
    <property type="entry name" value="Maestro_heat-like_prot"/>
</dbReference>
<feature type="domain" description="Maestro-like HEAT-repeats" evidence="3">
    <location>
        <begin position="741"/>
        <end position="958"/>
    </location>
</feature>
<evidence type="ECO:0000259" key="6">
    <source>
        <dbReference type="Pfam" id="PF23227"/>
    </source>
</evidence>
<dbReference type="InterPro" id="IPR011989">
    <property type="entry name" value="ARM-like"/>
</dbReference>
<evidence type="ECO:0000256" key="2">
    <source>
        <dbReference type="SAM" id="MobiDB-lite"/>
    </source>
</evidence>
<name>A0ABM4G764_9AVES</name>
<proteinExistence type="predicted"/>
<dbReference type="InterPro" id="IPR056282">
    <property type="entry name" value="MROH2B-like_N_HEAT"/>
</dbReference>
<feature type="domain" description="Maestro/Maestro-like HEAT-repeats" evidence="6">
    <location>
        <begin position="1143"/>
        <end position="1195"/>
    </location>
</feature>
<evidence type="ECO:0000259" key="5">
    <source>
        <dbReference type="Pfam" id="PF23221"/>
    </source>
</evidence>
<organism evidence="7 8">
    <name type="scientific">Apteryx mantelli</name>
    <name type="common">North Island brown kiwi</name>
    <dbReference type="NCBI Taxonomy" id="2696672"/>
    <lineage>
        <taxon>Eukaryota</taxon>
        <taxon>Metazoa</taxon>
        <taxon>Chordata</taxon>
        <taxon>Craniata</taxon>
        <taxon>Vertebrata</taxon>
        <taxon>Euteleostomi</taxon>
        <taxon>Archelosauria</taxon>
        <taxon>Archosauria</taxon>
        <taxon>Dinosauria</taxon>
        <taxon>Saurischia</taxon>
        <taxon>Theropoda</taxon>
        <taxon>Coelurosauria</taxon>
        <taxon>Aves</taxon>
        <taxon>Palaeognathae</taxon>
        <taxon>Apterygiformes</taxon>
        <taxon>Apterygidae</taxon>
        <taxon>Apteryx</taxon>
    </lineage>
</organism>
<evidence type="ECO:0000259" key="3">
    <source>
        <dbReference type="Pfam" id="PF21047"/>
    </source>
</evidence>
<evidence type="ECO:0000259" key="4">
    <source>
        <dbReference type="Pfam" id="PF23210"/>
    </source>
</evidence>
<gene>
    <name evidence="8" type="primary">LOC136995918</name>
</gene>
<dbReference type="Pfam" id="PF23210">
    <property type="entry name" value="HEAT_Maestro_2"/>
    <property type="match status" value="2"/>
</dbReference>
<dbReference type="InterPro" id="IPR016024">
    <property type="entry name" value="ARM-type_fold"/>
</dbReference>